<evidence type="ECO:0000256" key="2">
    <source>
        <dbReference type="ARBA" id="ARBA00022692"/>
    </source>
</evidence>
<proteinExistence type="predicted"/>
<dbReference type="PANTHER" id="PTHR30249">
    <property type="entry name" value="PUTATIVE SEROTONIN TRANSPORTER"/>
    <property type="match status" value="1"/>
</dbReference>
<dbReference type="EMBL" id="CP019655">
    <property type="protein sequence ID" value="AVF25972.1"/>
    <property type="molecule type" value="Genomic_DNA"/>
</dbReference>
<keyword evidence="4 5" id="KW-0472">Membrane</keyword>
<feature type="transmembrane region" description="Helical" evidence="5">
    <location>
        <begin position="205"/>
        <end position="228"/>
    </location>
</feature>
<dbReference type="RefSeq" id="WP_079940578.1">
    <property type="nucleotide sequence ID" value="NZ_CP019655.1"/>
</dbReference>
<keyword evidence="2 5" id="KW-0812">Transmembrane</keyword>
<keyword evidence="3 5" id="KW-1133">Transmembrane helix</keyword>
<evidence type="ECO:0000313" key="6">
    <source>
        <dbReference type="EMBL" id="AVF25972.1"/>
    </source>
</evidence>
<dbReference type="GeneID" id="64218553"/>
<gene>
    <name evidence="6" type="ORF">ERICIII_01796</name>
</gene>
<dbReference type="STRING" id="147375.BXP28_11705"/>
<comment type="subcellular location">
    <subcellularLocation>
        <location evidence="1">Membrane</location>
        <topology evidence="1">Multi-pass membrane protein</topology>
    </subcellularLocation>
</comment>
<dbReference type="PANTHER" id="PTHR30249:SF0">
    <property type="entry name" value="PLASTIDAL GLYCOLATE_GLYCERATE TRANSLOCATOR 1, CHLOROPLASTIC"/>
    <property type="match status" value="1"/>
</dbReference>
<feature type="transmembrane region" description="Helical" evidence="5">
    <location>
        <begin position="33"/>
        <end position="52"/>
    </location>
</feature>
<organism evidence="6 7">
    <name type="scientific">Paenibacillus larvae subsp. larvae</name>
    <dbReference type="NCBI Taxonomy" id="147375"/>
    <lineage>
        <taxon>Bacteria</taxon>
        <taxon>Bacillati</taxon>
        <taxon>Bacillota</taxon>
        <taxon>Bacilli</taxon>
        <taxon>Bacillales</taxon>
        <taxon>Paenibacillaceae</taxon>
        <taxon>Paenibacillus</taxon>
    </lineage>
</organism>
<dbReference type="InterPro" id="IPR007300">
    <property type="entry name" value="CidB/LrgB"/>
</dbReference>
<evidence type="ECO:0000256" key="1">
    <source>
        <dbReference type="ARBA" id="ARBA00004141"/>
    </source>
</evidence>
<evidence type="ECO:0000256" key="5">
    <source>
        <dbReference type="SAM" id="Phobius"/>
    </source>
</evidence>
<evidence type="ECO:0000256" key="3">
    <source>
        <dbReference type="ARBA" id="ARBA00022989"/>
    </source>
</evidence>
<dbReference type="Proteomes" id="UP000239833">
    <property type="component" value="Chromosome"/>
</dbReference>
<protein>
    <submittedName>
        <fullName evidence="6">Putative membrane protein</fullName>
    </submittedName>
</protein>
<feature type="transmembrane region" description="Helical" evidence="5">
    <location>
        <begin position="64"/>
        <end position="82"/>
    </location>
</feature>
<evidence type="ECO:0000313" key="7">
    <source>
        <dbReference type="Proteomes" id="UP000239833"/>
    </source>
</evidence>
<sequence length="230" mass="24656">MKHNLLYHPLFGVTVSILAYVCGILVNQRFPRIHPLFLSSGGIILLLLLFHIPYEAYTAGGDLLTFFLGPATVALGVPLYKFRNRIRKHLFAVITGITTGSLAGILSAGIIVWSLGGTKEMILSMMPKSVSSPIAIELSRLTGGIPELSAVLAVLTGLMGSMFGRAFLWRLGIREDLPLGIAIGTAAHGIGTSKLIRSSESEGSFSAFAMALAGIITGILFIPIVWWLHL</sequence>
<reference evidence="7" key="1">
    <citation type="submission" date="2017-02" db="EMBL/GenBank/DDBJ databases">
        <title>Delineation of Paenibacillus larvae strains originating from foulbrood outbreaks.</title>
        <authorList>
            <person name="Beims H."/>
            <person name="Bunk B."/>
            <person name="Sproeer C."/>
            <person name="Mohr K.I."/>
            <person name="Pradella S."/>
            <person name="Guenther G."/>
            <person name="Rohde M."/>
            <person name="von der Ohe W."/>
            <person name="Steinert M."/>
        </authorList>
    </citation>
    <scope>NUCLEOTIDE SEQUENCE [LARGE SCALE GENOMIC DNA]</scope>
    <source>
        <strain evidence="7">Eric_III</strain>
    </source>
</reference>
<dbReference type="GO" id="GO:0016020">
    <property type="term" value="C:membrane"/>
    <property type="evidence" value="ECO:0007669"/>
    <property type="project" value="UniProtKB-SubCell"/>
</dbReference>
<feature type="transmembrane region" description="Helical" evidence="5">
    <location>
        <begin position="89"/>
        <end position="116"/>
    </location>
</feature>
<accession>A0A2L1UCU6</accession>
<feature type="transmembrane region" description="Helical" evidence="5">
    <location>
        <begin position="148"/>
        <end position="168"/>
    </location>
</feature>
<name>A0A2L1UCU6_9BACL</name>
<dbReference type="Pfam" id="PF04172">
    <property type="entry name" value="LrgB"/>
    <property type="match status" value="1"/>
</dbReference>
<dbReference type="AlphaFoldDB" id="A0A2L1UCU6"/>
<feature type="transmembrane region" description="Helical" evidence="5">
    <location>
        <begin position="6"/>
        <end position="26"/>
    </location>
</feature>
<evidence type="ECO:0000256" key="4">
    <source>
        <dbReference type="ARBA" id="ARBA00023136"/>
    </source>
</evidence>